<dbReference type="EMBL" id="AP019416">
    <property type="protein sequence ID" value="BBI53194.1"/>
    <property type="molecule type" value="Genomic_DNA"/>
</dbReference>
<accession>A0ABN5X1T9</accession>
<name>A0ABN5X1T9_9GAMM</name>
<dbReference type="InterPro" id="IPR002528">
    <property type="entry name" value="MATE_fam"/>
</dbReference>
<sequence length="72" mass="7798">MRIWALAWPIILSNITVPLLGLVDTAVVGHLPDSLAGVTLGATLFSFLYWGFGFLRMGTTGLVAQAMGRERH</sequence>
<evidence type="ECO:0000313" key="3">
    <source>
        <dbReference type="Proteomes" id="UP000289555"/>
    </source>
</evidence>
<dbReference type="Proteomes" id="UP000289555">
    <property type="component" value="Chromosome"/>
</dbReference>
<gene>
    <name evidence="2" type="ORF">HORIV_56150</name>
</gene>
<organism evidence="2 3">
    <name type="scientific">Vreelandella olivaria</name>
    <dbReference type="NCBI Taxonomy" id="390919"/>
    <lineage>
        <taxon>Bacteria</taxon>
        <taxon>Pseudomonadati</taxon>
        <taxon>Pseudomonadota</taxon>
        <taxon>Gammaproteobacteria</taxon>
        <taxon>Oceanospirillales</taxon>
        <taxon>Halomonadaceae</taxon>
        <taxon>Vreelandella</taxon>
    </lineage>
</organism>
<feature type="transmembrane region" description="Helical" evidence="1">
    <location>
        <begin position="35"/>
        <end position="55"/>
    </location>
</feature>
<keyword evidence="1" id="KW-0812">Transmembrane</keyword>
<reference evidence="3" key="1">
    <citation type="journal article" date="2019" name="Microbiol. Resour. Announc.">
        <title>Complete Genome Sequence of Halomonas olivaria, a Moderately Halophilic Bacterium Isolated from Olive Processing Effluents, Obtained by Nanopore Sequencing.</title>
        <authorList>
            <person name="Nagata S."/>
            <person name="Ii K.M."/>
            <person name="Tsukimi T."/>
            <person name="Miura M.C."/>
            <person name="Galipon J."/>
            <person name="Arakawa K."/>
        </authorList>
    </citation>
    <scope>NUCLEOTIDE SEQUENCE [LARGE SCALE GENOMIC DNA]</scope>
    <source>
        <strain evidence="3">TYRC17</strain>
    </source>
</reference>
<keyword evidence="1" id="KW-1133">Transmembrane helix</keyword>
<proteinExistence type="predicted"/>
<protein>
    <submittedName>
        <fullName evidence="2">Uncharacterized protein</fullName>
    </submittedName>
</protein>
<evidence type="ECO:0000256" key="1">
    <source>
        <dbReference type="SAM" id="Phobius"/>
    </source>
</evidence>
<keyword evidence="1" id="KW-0472">Membrane</keyword>
<keyword evidence="3" id="KW-1185">Reference proteome</keyword>
<dbReference type="Pfam" id="PF01554">
    <property type="entry name" value="MatE"/>
    <property type="match status" value="1"/>
</dbReference>
<evidence type="ECO:0000313" key="2">
    <source>
        <dbReference type="EMBL" id="BBI53194.1"/>
    </source>
</evidence>